<reference evidence="3" key="2">
    <citation type="submission" date="2023-05" db="EMBL/GenBank/DDBJ databases">
        <authorList>
            <consortium name="Lawrence Berkeley National Laboratory"/>
            <person name="Steindorff A."/>
            <person name="Hensen N."/>
            <person name="Bonometti L."/>
            <person name="Westerberg I."/>
            <person name="Brannstrom I.O."/>
            <person name="Guillou S."/>
            <person name="Cros-Aarteil S."/>
            <person name="Calhoun S."/>
            <person name="Haridas S."/>
            <person name="Kuo A."/>
            <person name="Mondo S."/>
            <person name="Pangilinan J."/>
            <person name="Riley R."/>
            <person name="Labutti K."/>
            <person name="Andreopoulos B."/>
            <person name="Lipzen A."/>
            <person name="Chen C."/>
            <person name="Yanf M."/>
            <person name="Daum C."/>
            <person name="Ng V."/>
            <person name="Clum A."/>
            <person name="Ohm R."/>
            <person name="Martin F."/>
            <person name="Silar P."/>
            <person name="Natvig D."/>
            <person name="Lalanne C."/>
            <person name="Gautier V."/>
            <person name="Ament-Velasquez S.L."/>
            <person name="Kruys A."/>
            <person name="Hutchinson M.I."/>
            <person name="Powell A.J."/>
            <person name="Barry K."/>
            <person name="Miller A.N."/>
            <person name="Grigoriev I.V."/>
            <person name="Debuchy R."/>
            <person name="Gladieux P."/>
            <person name="Thoren M.H."/>
            <person name="Johannesson H."/>
        </authorList>
    </citation>
    <scope>NUCLEOTIDE SEQUENCE</scope>
    <source>
        <strain evidence="3">CBS 731.68</strain>
    </source>
</reference>
<dbReference type="SUPFAM" id="SSF52402">
    <property type="entry name" value="Adenine nucleotide alpha hydrolases-like"/>
    <property type="match status" value="1"/>
</dbReference>
<dbReference type="PANTHER" id="PTHR47815:SF1">
    <property type="entry name" value="UNIVERSAL STRESS PROTEIN A FAMILY PROTEIN C25B2.10"/>
    <property type="match status" value="1"/>
</dbReference>
<feature type="compositionally biased region" description="Acidic residues" evidence="1">
    <location>
        <begin position="355"/>
        <end position="364"/>
    </location>
</feature>
<sequence>MATLTATPLPPHRFEQHVGFDNLPVGEATKNNPSSFTLQARHQGYHASRRSRTFMIGVDEHTYSQYALVWLLNNMVDDGDEVICVRVLESPVRPDKNYQEDAKRLLETIKSKNELNKAISIVLEYSVGKLHDTFRQLLGIYNPSMLVVGTKGRTLGGLQGLMNARNSFSKYCLQYSPIPVVVVRPDDKRLKKKEKRSQDPTRQSYAAMLAYNAGKHEADSEASSVYEFEKGISPDEEAHRVAAAIGLPARFDPTIKAYNPRDSLRDSHRRRSSPSTAASGRSTSLSPPPMPLPGESGDEESGDEDDEFEVEAVSARQITPGVRKNSGLEEQKERLHAMEVGEAAALLKSGKSKEVEEDDDDDESQERTAEDAAKS</sequence>
<dbReference type="PANTHER" id="PTHR47815">
    <property type="entry name" value="UNIVERSAL STRESS PROTEIN A FAMILY PROTEIN C25B2.10"/>
    <property type="match status" value="1"/>
</dbReference>
<feature type="compositionally biased region" description="Basic and acidic residues" evidence="1">
    <location>
        <begin position="326"/>
        <end position="339"/>
    </location>
</feature>
<gene>
    <name evidence="3" type="ORF">N657DRAFT_572333</name>
</gene>
<dbReference type="InterPro" id="IPR006016">
    <property type="entry name" value="UspA"/>
</dbReference>
<keyword evidence="4" id="KW-1185">Reference proteome</keyword>
<evidence type="ECO:0000313" key="4">
    <source>
        <dbReference type="Proteomes" id="UP001302602"/>
    </source>
</evidence>
<dbReference type="Gene3D" id="3.40.50.620">
    <property type="entry name" value="HUPs"/>
    <property type="match status" value="1"/>
</dbReference>
<comment type="caution">
    <text evidence="3">The sequence shown here is derived from an EMBL/GenBank/DDBJ whole genome shotgun (WGS) entry which is preliminary data.</text>
</comment>
<evidence type="ECO:0000259" key="2">
    <source>
        <dbReference type="Pfam" id="PF00582"/>
    </source>
</evidence>
<feature type="domain" description="UspA" evidence="2">
    <location>
        <begin position="52"/>
        <end position="184"/>
    </location>
</feature>
<dbReference type="EMBL" id="MU853228">
    <property type="protein sequence ID" value="KAK4123570.1"/>
    <property type="molecule type" value="Genomic_DNA"/>
</dbReference>
<reference evidence="3" key="1">
    <citation type="journal article" date="2023" name="Mol. Phylogenet. Evol.">
        <title>Genome-scale phylogeny and comparative genomics of the fungal order Sordariales.</title>
        <authorList>
            <person name="Hensen N."/>
            <person name="Bonometti L."/>
            <person name="Westerberg I."/>
            <person name="Brannstrom I.O."/>
            <person name="Guillou S."/>
            <person name="Cros-Aarteil S."/>
            <person name="Calhoun S."/>
            <person name="Haridas S."/>
            <person name="Kuo A."/>
            <person name="Mondo S."/>
            <person name="Pangilinan J."/>
            <person name="Riley R."/>
            <person name="LaButti K."/>
            <person name="Andreopoulos B."/>
            <person name="Lipzen A."/>
            <person name="Chen C."/>
            <person name="Yan M."/>
            <person name="Daum C."/>
            <person name="Ng V."/>
            <person name="Clum A."/>
            <person name="Steindorff A."/>
            <person name="Ohm R.A."/>
            <person name="Martin F."/>
            <person name="Silar P."/>
            <person name="Natvig D.O."/>
            <person name="Lalanne C."/>
            <person name="Gautier V."/>
            <person name="Ament-Velasquez S.L."/>
            <person name="Kruys A."/>
            <person name="Hutchinson M.I."/>
            <person name="Powell A.J."/>
            <person name="Barry K."/>
            <person name="Miller A.N."/>
            <person name="Grigoriev I.V."/>
            <person name="Debuchy R."/>
            <person name="Gladieux P."/>
            <person name="Hiltunen Thoren M."/>
            <person name="Johannesson H."/>
        </authorList>
    </citation>
    <scope>NUCLEOTIDE SEQUENCE</scope>
    <source>
        <strain evidence="3">CBS 731.68</strain>
    </source>
</reference>
<dbReference type="InterPro" id="IPR014729">
    <property type="entry name" value="Rossmann-like_a/b/a_fold"/>
</dbReference>
<evidence type="ECO:0000313" key="3">
    <source>
        <dbReference type="EMBL" id="KAK4123570.1"/>
    </source>
</evidence>
<accession>A0AAN6TZC4</accession>
<proteinExistence type="predicted"/>
<dbReference type="GeneID" id="87825653"/>
<name>A0AAN6TZC4_9PEZI</name>
<feature type="compositionally biased region" description="Acidic residues" evidence="1">
    <location>
        <begin position="296"/>
        <end position="310"/>
    </location>
</feature>
<dbReference type="CDD" id="cd23659">
    <property type="entry name" value="USP_At3g01520-like"/>
    <property type="match status" value="1"/>
</dbReference>
<evidence type="ECO:0000256" key="1">
    <source>
        <dbReference type="SAM" id="MobiDB-lite"/>
    </source>
</evidence>
<feature type="compositionally biased region" description="Basic and acidic residues" evidence="1">
    <location>
        <begin position="365"/>
        <end position="375"/>
    </location>
</feature>
<dbReference type="AlphaFoldDB" id="A0AAN6TZC4"/>
<dbReference type="Pfam" id="PF00582">
    <property type="entry name" value="Usp"/>
    <property type="match status" value="1"/>
</dbReference>
<organism evidence="3 4">
    <name type="scientific">Parathielavia appendiculata</name>
    <dbReference type="NCBI Taxonomy" id="2587402"/>
    <lineage>
        <taxon>Eukaryota</taxon>
        <taxon>Fungi</taxon>
        <taxon>Dikarya</taxon>
        <taxon>Ascomycota</taxon>
        <taxon>Pezizomycotina</taxon>
        <taxon>Sordariomycetes</taxon>
        <taxon>Sordariomycetidae</taxon>
        <taxon>Sordariales</taxon>
        <taxon>Chaetomiaceae</taxon>
        <taxon>Parathielavia</taxon>
    </lineage>
</organism>
<protein>
    <recommendedName>
        <fullName evidence="2">UspA domain-containing protein</fullName>
    </recommendedName>
</protein>
<dbReference type="Proteomes" id="UP001302602">
    <property type="component" value="Unassembled WGS sequence"/>
</dbReference>
<feature type="region of interest" description="Disordered" evidence="1">
    <location>
        <begin position="254"/>
        <end position="375"/>
    </location>
</feature>
<dbReference type="RefSeq" id="XP_062647341.1">
    <property type="nucleotide sequence ID" value="XM_062788883.1"/>
</dbReference>